<evidence type="ECO:0000256" key="1">
    <source>
        <dbReference type="SAM" id="MobiDB-lite"/>
    </source>
</evidence>
<accession>A0A1E7MVA9</accession>
<dbReference type="AlphaFoldDB" id="A0A1E7MVA9"/>
<comment type="caution">
    <text evidence="3">The sequence shown here is derived from an EMBL/GenBank/DDBJ whole genome shotgun (WGS) entry which is preliminary data.</text>
</comment>
<sequence>MLLLGLLLMAASGAFIGLLIADNLAGGPEYQATVLGTEFVKLNSLAIFLSGVALALLFCLGLALMGLARRATRRPVAAAGYRGRAARRVEPVAPPETLDRPGDAAPVTRDERAADQGGQAGAITPEPQRRRGRHLFGH</sequence>
<keyword evidence="2" id="KW-0812">Transmembrane</keyword>
<reference evidence="3" key="1">
    <citation type="submission" date="2016-08" db="EMBL/GenBank/DDBJ databases">
        <title>Sequencing, Assembly and Comparative Genomics of S. aureofaciens ATCC 10762.</title>
        <authorList>
            <person name="Gradnigo J.S."/>
            <person name="Johnson N."/>
            <person name="Somerville G.A."/>
        </authorList>
    </citation>
    <scope>NUCLEOTIDE SEQUENCE [LARGE SCALE GENOMIC DNA]</scope>
    <source>
        <strain evidence="3">ATCC 10762</strain>
    </source>
</reference>
<evidence type="ECO:0000313" key="3">
    <source>
        <dbReference type="EMBL" id="OEV32366.1"/>
    </source>
</evidence>
<feature type="transmembrane region" description="Helical" evidence="2">
    <location>
        <begin position="45"/>
        <end position="67"/>
    </location>
</feature>
<organism evidence="3 4">
    <name type="scientific">Kitasatospora aureofaciens</name>
    <name type="common">Streptomyces aureofaciens</name>
    <dbReference type="NCBI Taxonomy" id="1894"/>
    <lineage>
        <taxon>Bacteria</taxon>
        <taxon>Bacillati</taxon>
        <taxon>Actinomycetota</taxon>
        <taxon>Actinomycetes</taxon>
        <taxon>Kitasatosporales</taxon>
        <taxon>Streptomycetaceae</taxon>
        <taxon>Kitasatospora</taxon>
    </lineage>
</organism>
<feature type="compositionally biased region" description="Basic and acidic residues" evidence="1">
    <location>
        <begin position="97"/>
        <end position="114"/>
    </location>
</feature>
<gene>
    <name evidence="3" type="ORF">HS99_0016845</name>
</gene>
<protein>
    <submittedName>
        <fullName evidence="3">Uncharacterized protein</fullName>
    </submittedName>
</protein>
<evidence type="ECO:0000256" key="2">
    <source>
        <dbReference type="SAM" id="Phobius"/>
    </source>
</evidence>
<dbReference type="Proteomes" id="UP000037395">
    <property type="component" value="Unassembled WGS sequence"/>
</dbReference>
<evidence type="ECO:0000313" key="4">
    <source>
        <dbReference type="Proteomes" id="UP000037395"/>
    </source>
</evidence>
<keyword evidence="4" id="KW-1185">Reference proteome</keyword>
<keyword evidence="2" id="KW-1133">Transmembrane helix</keyword>
<proteinExistence type="predicted"/>
<keyword evidence="2" id="KW-0472">Membrane</keyword>
<feature type="region of interest" description="Disordered" evidence="1">
    <location>
        <begin position="86"/>
        <end position="138"/>
    </location>
</feature>
<name>A0A1E7MVA9_KITAU</name>
<dbReference type="EMBL" id="JPRF03000097">
    <property type="protein sequence ID" value="OEV32366.1"/>
    <property type="molecule type" value="Genomic_DNA"/>
</dbReference>
<dbReference type="RefSeq" id="WP_063738038.1">
    <property type="nucleotide sequence ID" value="NZ_JBEZYM010000031.1"/>
</dbReference>